<keyword evidence="1" id="KW-0472">Membrane</keyword>
<dbReference type="RefSeq" id="WP_160648059.1">
    <property type="nucleotide sequence ID" value="NZ_SIJB01000069.1"/>
</dbReference>
<proteinExistence type="predicted"/>
<dbReference type="AlphaFoldDB" id="A0A6N9Q8P1"/>
<keyword evidence="3" id="KW-1185">Reference proteome</keyword>
<accession>A0A6N9Q8P1</accession>
<feature type="transmembrane region" description="Helical" evidence="1">
    <location>
        <begin position="7"/>
        <end position="26"/>
    </location>
</feature>
<keyword evidence="1" id="KW-1133">Transmembrane helix</keyword>
<reference evidence="2 3" key="1">
    <citation type="submission" date="2019-01" db="EMBL/GenBank/DDBJ databases">
        <title>Chengkuizengella sp. nov., isolated from deep-sea sediment of East Pacific Ocean.</title>
        <authorList>
            <person name="Yang J."/>
            <person name="Lai Q."/>
            <person name="Shao Z."/>
        </authorList>
    </citation>
    <scope>NUCLEOTIDE SEQUENCE [LARGE SCALE GENOMIC DNA]</scope>
    <source>
        <strain evidence="2 3">YPA3-1-1</strain>
    </source>
</reference>
<dbReference type="Proteomes" id="UP000448943">
    <property type="component" value="Unassembled WGS sequence"/>
</dbReference>
<comment type="caution">
    <text evidence="2">The sequence shown here is derived from an EMBL/GenBank/DDBJ whole genome shotgun (WGS) entry which is preliminary data.</text>
</comment>
<evidence type="ECO:0008006" key="4">
    <source>
        <dbReference type="Google" id="ProtNLM"/>
    </source>
</evidence>
<evidence type="ECO:0000313" key="3">
    <source>
        <dbReference type="Proteomes" id="UP000448943"/>
    </source>
</evidence>
<gene>
    <name evidence="2" type="ORF">ERL59_20120</name>
</gene>
<sequence>MSTKQKILGWIIAIFAIVILNVIFWGTKHVETKNITTIENTISSIGGIVIEYKKLSDSNKDRSPFGAEYYHRHNSLYKVTFTWVDDREYIAWFRSNDIVGQSFEEDTEITRRTGYPPAWIFEDNINHR</sequence>
<evidence type="ECO:0000256" key="1">
    <source>
        <dbReference type="SAM" id="Phobius"/>
    </source>
</evidence>
<protein>
    <recommendedName>
        <fullName evidence="4">DUF3139 domain-containing protein</fullName>
    </recommendedName>
</protein>
<name>A0A6N9Q8P1_9BACL</name>
<dbReference type="EMBL" id="SIJB01000069">
    <property type="protein sequence ID" value="NBI31237.1"/>
    <property type="molecule type" value="Genomic_DNA"/>
</dbReference>
<organism evidence="2 3">
    <name type="scientific">Chengkuizengella marina</name>
    <dbReference type="NCBI Taxonomy" id="2507566"/>
    <lineage>
        <taxon>Bacteria</taxon>
        <taxon>Bacillati</taxon>
        <taxon>Bacillota</taxon>
        <taxon>Bacilli</taxon>
        <taxon>Bacillales</taxon>
        <taxon>Paenibacillaceae</taxon>
        <taxon>Chengkuizengella</taxon>
    </lineage>
</organism>
<keyword evidence="1" id="KW-0812">Transmembrane</keyword>
<evidence type="ECO:0000313" key="2">
    <source>
        <dbReference type="EMBL" id="NBI31237.1"/>
    </source>
</evidence>